<feature type="transmembrane region" description="Helical" evidence="1">
    <location>
        <begin position="215"/>
        <end position="232"/>
    </location>
</feature>
<sequence>MSLVLLAIAATALSTRGQVESPSSSPAAVGTFGLTFPRVDELECECPNTRSLLDIVWSCLSTILLCTWVSMHPNIPPPGENPIKTVLRRAKMMISTLIAPEMMLMFAMRQWLAARQETRKYRKQKWTMAHGYFLIMGGFVLMKGEEDLGTLSYDLFDKLHEDGDIEFPSLTKEELEDRSKGDPLSKAMAILQSLWFIIQCIARGAQGLAITELEIVTLAFCSLTGAMYFFWWSKPLDVGYRVPVYIKPESDYFPKFNLRRAEEIGDADRASKEIADALRADGETSDKFESRFSLRVKMKELRQAFRTLRLDITRRWRKMVTDIDAVTIIVSAFSIVLSAAFIVIILAVFAVAHFLFILTELIGGNDSQSIPPGQNRVSTFYAPPMSVTNDGRLMALYGVTGTIFGAIHCIAWRFHFPTNAESLIWRSMSLSITFIPILMPLYIHTITPLDDYITRGRPEEGFGARILYMFCVAVDTLALWLVILTIMFYVPARCILLVQSFVLLRDLSPTAFLDVDWQNFLPHF</sequence>
<protein>
    <submittedName>
        <fullName evidence="3">Uncharacterized protein</fullName>
    </submittedName>
</protein>
<keyword evidence="4" id="KW-1185">Reference proteome</keyword>
<evidence type="ECO:0000256" key="1">
    <source>
        <dbReference type="SAM" id="Phobius"/>
    </source>
</evidence>
<proteinExistence type="predicted"/>
<accession>A0A409XHV1</accession>
<feature type="transmembrane region" description="Helical" evidence="1">
    <location>
        <begin position="423"/>
        <end position="446"/>
    </location>
</feature>
<organism evidence="3 4">
    <name type="scientific">Psilocybe cyanescens</name>
    <dbReference type="NCBI Taxonomy" id="93625"/>
    <lineage>
        <taxon>Eukaryota</taxon>
        <taxon>Fungi</taxon>
        <taxon>Dikarya</taxon>
        <taxon>Basidiomycota</taxon>
        <taxon>Agaricomycotina</taxon>
        <taxon>Agaricomycetes</taxon>
        <taxon>Agaricomycetidae</taxon>
        <taxon>Agaricales</taxon>
        <taxon>Agaricineae</taxon>
        <taxon>Strophariaceae</taxon>
        <taxon>Psilocybe</taxon>
    </lineage>
</organism>
<evidence type="ECO:0000256" key="2">
    <source>
        <dbReference type="SAM" id="SignalP"/>
    </source>
</evidence>
<dbReference type="PANTHER" id="PTHR35043:SF7">
    <property type="entry name" value="TRANSCRIPTION FACTOR DOMAIN-CONTAINING PROTEIN"/>
    <property type="match status" value="1"/>
</dbReference>
<feature type="signal peptide" evidence="2">
    <location>
        <begin position="1"/>
        <end position="17"/>
    </location>
</feature>
<reference evidence="3 4" key="1">
    <citation type="journal article" date="2018" name="Evol. Lett.">
        <title>Horizontal gene cluster transfer increased hallucinogenic mushroom diversity.</title>
        <authorList>
            <person name="Reynolds H.T."/>
            <person name="Vijayakumar V."/>
            <person name="Gluck-Thaler E."/>
            <person name="Korotkin H.B."/>
            <person name="Matheny P.B."/>
            <person name="Slot J.C."/>
        </authorList>
    </citation>
    <scope>NUCLEOTIDE SEQUENCE [LARGE SCALE GENOMIC DNA]</scope>
    <source>
        <strain evidence="3 4">2631</strain>
    </source>
</reference>
<keyword evidence="1" id="KW-0812">Transmembrane</keyword>
<dbReference type="InParanoid" id="A0A409XHV1"/>
<dbReference type="EMBL" id="NHYD01001644">
    <property type="protein sequence ID" value="PPQ90345.1"/>
    <property type="molecule type" value="Genomic_DNA"/>
</dbReference>
<dbReference type="Proteomes" id="UP000283269">
    <property type="component" value="Unassembled WGS sequence"/>
</dbReference>
<feature type="transmembrane region" description="Helical" evidence="1">
    <location>
        <begin position="466"/>
        <end position="490"/>
    </location>
</feature>
<evidence type="ECO:0000313" key="3">
    <source>
        <dbReference type="EMBL" id="PPQ90345.1"/>
    </source>
</evidence>
<keyword evidence="1" id="KW-0472">Membrane</keyword>
<keyword evidence="1" id="KW-1133">Transmembrane helix</keyword>
<name>A0A409XHV1_PSICY</name>
<dbReference type="STRING" id="93625.A0A409XHV1"/>
<feature type="transmembrane region" description="Helical" evidence="1">
    <location>
        <begin position="325"/>
        <end position="358"/>
    </location>
</feature>
<evidence type="ECO:0000313" key="4">
    <source>
        <dbReference type="Proteomes" id="UP000283269"/>
    </source>
</evidence>
<dbReference type="AlphaFoldDB" id="A0A409XHV1"/>
<gene>
    <name evidence="3" type="ORF">CVT25_007747</name>
</gene>
<comment type="caution">
    <text evidence="3">The sequence shown here is derived from an EMBL/GenBank/DDBJ whole genome shotgun (WGS) entry which is preliminary data.</text>
</comment>
<dbReference type="PANTHER" id="PTHR35043">
    <property type="entry name" value="TRANSCRIPTION FACTOR DOMAIN-CONTAINING PROTEIN"/>
    <property type="match status" value="1"/>
</dbReference>
<feature type="transmembrane region" description="Helical" evidence="1">
    <location>
        <begin position="393"/>
        <end position="411"/>
    </location>
</feature>
<keyword evidence="2" id="KW-0732">Signal</keyword>
<feature type="chain" id="PRO_5019034928" evidence="2">
    <location>
        <begin position="18"/>
        <end position="524"/>
    </location>
</feature>
<dbReference type="OrthoDB" id="9451547at2759"/>